<evidence type="ECO:0000256" key="4">
    <source>
        <dbReference type="ARBA" id="ARBA00034521"/>
    </source>
</evidence>
<feature type="domain" description="Methyltransferase" evidence="9">
    <location>
        <begin position="38"/>
        <end position="102"/>
    </location>
</feature>
<dbReference type="AlphaFoldDB" id="A0A7H1KP33"/>
<protein>
    <recommendedName>
        <fullName evidence="5">Arsenite methyltransferase</fullName>
        <ecNumber evidence="4">2.1.1.137</ecNumber>
    </recommendedName>
</protein>
<dbReference type="InterPro" id="IPR025714">
    <property type="entry name" value="Methyltranfer_dom"/>
</dbReference>
<dbReference type="CDD" id="cd02440">
    <property type="entry name" value="AdoMet_MTases"/>
    <property type="match status" value="1"/>
</dbReference>
<accession>A0A7H1KP33</accession>
<dbReference type="EMBL" id="MT776529">
    <property type="protein sequence ID" value="QNT35697.1"/>
    <property type="molecule type" value="Genomic_DNA"/>
</dbReference>
<dbReference type="InterPro" id="IPR026669">
    <property type="entry name" value="Arsenite_MeTrfase-like"/>
</dbReference>
<sequence>MGEKNEHVCPVEKAGGLDSGIRKLLQRPKKILGNYAREGMTVLDLGCGPGFFSVEMAEMVGASGKVIAVDMQEGMLRKLESKIQGTEIEKRIKLHKCDKDKIGITEKGTVQFSSDSIV</sequence>
<comment type="catalytic activity">
    <reaction evidence="8">
        <text>arsenic triglutathione + 3 [thioredoxin]-dithiol + 3 S-adenosyl-L-methionine = trimethylarsine + 3 [thioredoxin]-disulfide + 3 glutathione + 3 S-adenosyl-L-homocysteine + 3 H(+)</text>
        <dbReference type="Rhea" id="RHEA:69432"/>
        <dbReference type="Rhea" id="RHEA-COMP:10698"/>
        <dbReference type="Rhea" id="RHEA-COMP:10700"/>
        <dbReference type="ChEBI" id="CHEBI:15378"/>
        <dbReference type="ChEBI" id="CHEBI:27130"/>
        <dbReference type="ChEBI" id="CHEBI:29950"/>
        <dbReference type="ChEBI" id="CHEBI:50058"/>
        <dbReference type="ChEBI" id="CHEBI:57856"/>
        <dbReference type="ChEBI" id="CHEBI:57925"/>
        <dbReference type="ChEBI" id="CHEBI:59789"/>
        <dbReference type="ChEBI" id="CHEBI:183640"/>
        <dbReference type="EC" id="2.1.1.137"/>
    </reaction>
</comment>
<keyword evidence="1 10" id="KW-0808">Transferase</keyword>
<keyword evidence="10" id="KW-0489">Methyltransferase</keyword>
<evidence type="ECO:0000313" key="10">
    <source>
        <dbReference type="EMBL" id="QNT35697.1"/>
    </source>
</evidence>
<evidence type="ECO:0000256" key="6">
    <source>
        <dbReference type="ARBA" id="ARBA00047941"/>
    </source>
</evidence>
<evidence type="ECO:0000256" key="7">
    <source>
        <dbReference type="ARBA" id="ARBA00047943"/>
    </source>
</evidence>
<evidence type="ECO:0000256" key="2">
    <source>
        <dbReference type="ARBA" id="ARBA00022691"/>
    </source>
</evidence>
<reference evidence="10" key="1">
    <citation type="submission" date="2020-07" db="EMBL/GenBank/DDBJ databases">
        <title>Unique genomic features of the anaerobic methanotrophic archaea.</title>
        <authorList>
            <person name="Chadwick G.L."/>
            <person name="Skennerton C.T."/>
            <person name="Laso-Perez R."/>
            <person name="Leu A.O."/>
            <person name="Speth D.R."/>
            <person name="Yu H."/>
            <person name="Morgan-Lang C."/>
            <person name="Hatzenpichler R."/>
            <person name="Goudeau D."/>
            <person name="Malmstrom R."/>
            <person name="Brazelton W.J."/>
            <person name="Woyke T."/>
            <person name="Hallam S.J."/>
            <person name="Tyson G.W."/>
            <person name="Wegener G."/>
            <person name="Boetius A."/>
            <person name="Orphan V."/>
        </authorList>
    </citation>
    <scope>NUCLEOTIDE SEQUENCE</scope>
</reference>
<evidence type="ECO:0000256" key="1">
    <source>
        <dbReference type="ARBA" id="ARBA00022679"/>
    </source>
</evidence>
<evidence type="ECO:0000259" key="9">
    <source>
        <dbReference type="Pfam" id="PF13847"/>
    </source>
</evidence>
<dbReference type="GO" id="GO:0032259">
    <property type="term" value="P:methylation"/>
    <property type="evidence" value="ECO:0007669"/>
    <property type="project" value="UniProtKB-KW"/>
</dbReference>
<evidence type="ECO:0000256" key="8">
    <source>
        <dbReference type="ARBA" id="ARBA00048428"/>
    </source>
</evidence>
<dbReference type="Gene3D" id="3.40.50.150">
    <property type="entry name" value="Vaccinia Virus protein VP39"/>
    <property type="match status" value="1"/>
</dbReference>
<comment type="similarity">
    <text evidence="3">Belongs to the methyltransferase superfamily. Arsenite methyltransferase family.</text>
</comment>
<gene>
    <name evidence="10" type="primary">coq5_1</name>
    <name evidence="10" type="ORF">HAHEADPM_00031</name>
</gene>
<evidence type="ECO:0000256" key="3">
    <source>
        <dbReference type="ARBA" id="ARBA00034487"/>
    </source>
</evidence>
<comment type="catalytic activity">
    <reaction evidence="6">
        <text>arsenic triglutathione + [thioredoxin]-dithiol + S-adenosyl-L-methionine + 2 H2O = methylarsonous acid + [thioredoxin]-disulfide + 3 glutathione + S-adenosyl-L-homocysteine + H(+)</text>
        <dbReference type="Rhea" id="RHEA:69460"/>
        <dbReference type="Rhea" id="RHEA-COMP:10698"/>
        <dbReference type="Rhea" id="RHEA-COMP:10700"/>
        <dbReference type="ChEBI" id="CHEBI:15377"/>
        <dbReference type="ChEBI" id="CHEBI:15378"/>
        <dbReference type="ChEBI" id="CHEBI:17826"/>
        <dbReference type="ChEBI" id="CHEBI:29950"/>
        <dbReference type="ChEBI" id="CHEBI:50058"/>
        <dbReference type="ChEBI" id="CHEBI:57856"/>
        <dbReference type="ChEBI" id="CHEBI:57925"/>
        <dbReference type="ChEBI" id="CHEBI:59789"/>
        <dbReference type="ChEBI" id="CHEBI:183640"/>
        <dbReference type="EC" id="2.1.1.137"/>
    </reaction>
</comment>
<proteinExistence type="inferred from homology"/>
<dbReference type="SUPFAM" id="SSF53335">
    <property type="entry name" value="S-adenosyl-L-methionine-dependent methyltransferases"/>
    <property type="match status" value="1"/>
</dbReference>
<dbReference type="InterPro" id="IPR029063">
    <property type="entry name" value="SAM-dependent_MTases_sf"/>
</dbReference>
<dbReference type="EC" id="2.1.1.137" evidence="4"/>
<dbReference type="PANTHER" id="PTHR43675:SF8">
    <property type="entry name" value="ARSENITE METHYLTRANSFERASE"/>
    <property type="match status" value="1"/>
</dbReference>
<name>A0A7H1KP33_9EURY</name>
<dbReference type="GO" id="GO:0030791">
    <property type="term" value="F:arsenite methyltransferase activity"/>
    <property type="evidence" value="ECO:0007669"/>
    <property type="project" value="UniProtKB-EC"/>
</dbReference>
<dbReference type="Pfam" id="PF13847">
    <property type="entry name" value="Methyltransf_31"/>
    <property type="match status" value="1"/>
</dbReference>
<evidence type="ECO:0000256" key="5">
    <source>
        <dbReference type="ARBA" id="ARBA00034545"/>
    </source>
</evidence>
<organism evidence="10">
    <name type="scientific">uncultured Methanosarcinales archaeon</name>
    <dbReference type="NCBI Taxonomy" id="183757"/>
    <lineage>
        <taxon>Archaea</taxon>
        <taxon>Methanobacteriati</taxon>
        <taxon>Methanobacteriota</taxon>
        <taxon>Stenosarchaea group</taxon>
        <taxon>Methanomicrobia</taxon>
        <taxon>Methanosarcinales</taxon>
        <taxon>environmental samples</taxon>
    </lineage>
</organism>
<dbReference type="PANTHER" id="PTHR43675">
    <property type="entry name" value="ARSENITE METHYLTRANSFERASE"/>
    <property type="match status" value="1"/>
</dbReference>
<comment type="catalytic activity">
    <reaction evidence="7">
        <text>arsenic triglutathione + 2 [thioredoxin]-dithiol + 2 S-adenosyl-L-methionine + H2O = dimethylarsinous acid + 2 [thioredoxin]-disulfide + 3 glutathione + 2 S-adenosyl-L-homocysteine + 2 H(+)</text>
        <dbReference type="Rhea" id="RHEA:69464"/>
        <dbReference type="Rhea" id="RHEA-COMP:10698"/>
        <dbReference type="Rhea" id="RHEA-COMP:10700"/>
        <dbReference type="ChEBI" id="CHEBI:15377"/>
        <dbReference type="ChEBI" id="CHEBI:15378"/>
        <dbReference type="ChEBI" id="CHEBI:23808"/>
        <dbReference type="ChEBI" id="CHEBI:29950"/>
        <dbReference type="ChEBI" id="CHEBI:50058"/>
        <dbReference type="ChEBI" id="CHEBI:57856"/>
        <dbReference type="ChEBI" id="CHEBI:57925"/>
        <dbReference type="ChEBI" id="CHEBI:59789"/>
        <dbReference type="ChEBI" id="CHEBI:183640"/>
        <dbReference type="EC" id="2.1.1.137"/>
    </reaction>
</comment>
<keyword evidence="2" id="KW-0949">S-adenosyl-L-methionine</keyword>